<evidence type="ECO:0000313" key="2">
    <source>
        <dbReference type="Proteomes" id="UP000075903"/>
    </source>
</evidence>
<protein>
    <submittedName>
        <fullName evidence="1">Uncharacterized protein</fullName>
    </submittedName>
</protein>
<keyword evidence="2" id="KW-1185">Reference proteome</keyword>
<proteinExistence type="predicted"/>
<name>A0A182UYW3_ANOME</name>
<dbReference type="Proteomes" id="UP000075903">
    <property type="component" value="Unassembled WGS sequence"/>
</dbReference>
<dbReference type="VEuPathDB" id="VectorBase:AMEM006021"/>
<sequence length="516" mass="56562">MGCTTHVRAVVLGRLQRVQLTVPFQADFVRQRGGLGARFAGIDERRVDRHDAGGRYRAGGPAVQLVQLHHKHGLPERVRRGAVEHERLEHGTVARKPEIEQQPEQLGPVAKRCAAARLAVPVLRHHLPDAQQCGRALARSVRLALLHVAAQRDVALHAVQHRPAQAVAKVDAAARTEQLVHERVEQGRQLGGVVVQLGEAAGGQLAHQIVIVAQQLPQNRAQLGHHFEVRRAGCGVGWCDRLRMVMLAVPAVLQFRQELEHQQLERFGRAVVGLRSSLAASVPVCRRRQHPVELADHVADGAGRLAGHLLERGVGRRPVGARIALLLALPGQFLGAGRVQLQGRIAHAPPRHADVAERHDQQLVQVGQDRLVQGGFARDQIELVQPQHLHRDALTAPLVVERTLAELQLVVEQVAQQRTLPQVRRVVAQEAVPHPDQPPVLPEVARAGRCVVAPPAVHLLHRPVQGRVLLLQLHRVPHDPAEAEPGRLDCAPVAAAHHDRDQRFQLLAEDVQLLAG</sequence>
<reference evidence="1" key="1">
    <citation type="submission" date="2020-05" db="UniProtKB">
        <authorList>
            <consortium name="EnsemblMetazoa"/>
        </authorList>
    </citation>
    <scope>IDENTIFICATION</scope>
    <source>
        <strain evidence="1">MAF</strain>
    </source>
</reference>
<accession>A0A182UYW3</accession>
<organism evidence="1 2">
    <name type="scientific">Anopheles merus</name>
    <name type="common">Mosquito</name>
    <dbReference type="NCBI Taxonomy" id="30066"/>
    <lineage>
        <taxon>Eukaryota</taxon>
        <taxon>Metazoa</taxon>
        <taxon>Ecdysozoa</taxon>
        <taxon>Arthropoda</taxon>
        <taxon>Hexapoda</taxon>
        <taxon>Insecta</taxon>
        <taxon>Pterygota</taxon>
        <taxon>Neoptera</taxon>
        <taxon>Endopterygota</taxon>
        <taxon>Diptera</taxon>
        <taxon>Nematocera</taxon>
        <taxon>Culicoidea</taxon>
        <taxon>Culicidae</taxon>
        <taxon>Anophelinae</taxon>
        <taxon>Anopheles</taxon>
    </lineage>
</organism>
<evidence type="ECO:0000313" key="1">
    <source>
        <dbReference type="EnsemblMetazoa" id="AMEM006021-PA"/>
    </source>
</evidence>
<dbReference type="AlphaFoldDB" id="A0A182UYW3"/>
<dbReference type="EnsemblMetazoa" id="AMEM006021-RA">
    <property type="protein sequence ID" value="AMEM006021-PA"/>
    <property type="gene ID" value="AMEM006021"/>
</dbReference>